<feature type="transmembrane region" description="Helical" evidence="6">
    <location>
        <begin position="104"/>
        <end position="129"/>
    </location>
</feature>
<evidence type="ECO:0000256" key="1">
    <source>
        <dbReference type="ARBA" id="ARBA00004651"/>
    </source>
</evidence>
<dbReference type="CDD" id="cd17321">
    <property type="entry name" value="MFS_MMR_MDR_like"/>
    <property type="match status" value="1"/>
</dbReference>
<dbReference type="PRINTS" id="PR01036">
    <property type="entry name" value="TCRTETB"/>
</dbReference>
<feature type="transmembrane region" description="Helical" evidence="6">
    <location>
        <begin position="353"/>
        <end position="372"/>
    </location>
</feature>
<evidence type="ECO:0000313" key="8">
    <source>
        <dbReference type="EMBL" id="KJL42631.1"/>
    </source>
</evidence>
<keyword evidence="9" id="KW-1185">Reference proteome</keyword>
<dbReference type="GO" id="GO:0022857">
    <property type="term" value="F:transmembrane transporter activity"/>
    <property type="evidence" value="ECO:0007669"/>
    <property type="project" value="InterPro"/>
</dbReference>
<keyword evidence="4 6" id="KW-1133">Transmembrane helix</keyword>
<dbReference type="PANTHER" id="PTHR42718:SF9">
    <property type="entry name" value="MAJOR FACILITATOR SUPERFAMILY MULTIDRUG TRANSPORTER MFSC"/>
    <property type="match status" value="1"/>
</dbReference>
<comment type="caution">
    <text evidence="8">The sequence shown here is derived from an EMBL/GenBank/DDBJ whole genome shotgun (WGS) entry which is preliminary data.</text>
</comment>
<dbReference type="PANTHER" id="PTHR42718">
    <property type="entry name" value="MAJOR FACILITATOR SUPERFAMILY MULTIDRUG TRANSPORTER MFSC"/>
    <property type="match status" value="1"/>
</dbReference>
<feature type="transmembrane region" description="Helical" evidence="6">
    <location>
        <begin position="429"/>
        <end position="452"/>
    </location>
</feature>
<feature type="transmembrane region" description="Helical" evidence="6">
    <location>
        <begin position="12"/>
        <end position="35"/>
    </location>
</feature>
<dbReference type="AlphaFoldDB" id="A0A0M2H8A4"/>
<keyword evidence="2" id="KW-0813">Transport</keyword>
<dbReference type="Proteomes" id="UP000033956">
    <property type="component" value="Unassembled WGS sequence"/>
</dbReference>
<dbReference type="PROSITE" id="PS50850">
    <property type="entry name" value="MFS"/>
    <property type="match status" value="1"/>
</dbReference>
<feature type="transmembrane region" description="Helical" evidence="6">
    <location>
        <begin position="136"/>
        <end position="160"/>
    </location>
</feature>
<feature type="transmembrane region" description="Helical" evidence="6">
    <location>
        <begin position="78"/>
        <end position="98"/>
    </location>
</feature>
<feature type="transmembrane region" description="Helical" evidence="6">
    <location>
        <begin position="166"/>
        <end position="184"/>
    </location>
</feature>
<evidence type="ECO:0000256" key="2">
    <source>
        <dbReference type="ARBA" id="ARBA00022448"/>
    </source>
</evidence>
<dbReference type="InterPro" id="IPR011701">
    <property type="entry name" value="MFS"/>
</dbReference>
<gene>
    <name evidence="8" type="primary">stp_5</name>
    <name evidence="8" type="ORF">RS81_01133</name>
</gene>
<evidence type="ECO:0000256" key="5">
    <source>
        <dbReference type="ARBA" id="ARBA00023136"/>
    </source>
</evidence>
<name>A0A0M2H8A4_9MICO</name>
<evidence type="ECO:0000256" key="6">
    <source>
        <dbReference type="SAM" id="Phobius"/>
    </source>
</evidence>
<proteinExistence type="predicted"/>
<dbReference type="PATRIC" id="fig|92835.4.peg.1152"/>
<feature type="transmembrane region" description="Helical" evidence="6">
    <location>
        <begin position="509"/>
        <end position="526"/>
    </location>
</feature>
<dbReference type="EMBL" id="JYIZ01000041">
    <property type="protein sequence ID" value="KJL42631.1"/>
    <property type="molecule type" value="Genomic_DNA"/>
</dbReference>
<protein>
    <submittedName>
        <fullName evidence="8">Multidrug resistance protein stp</fullName>
    </submittedName>
</protein>
<dbReference type="InterPro" id="IPR020846">
    <property type="entry name" value="MFS_dom"/>
</dbReference>
<dbReference type="Gene3D" id="1.20.1720.10">
    <property type="entry name" value="Multidrug resistance protein D"/>
    <property type="match status" value="1"/>
</dbReference>
<dbReference type="Pfam" id="PF07690">
    <property type="entry name" value="MFS_1"/>
    <property type="match status" value="2"/>
</dbReference>
<feature type="transmembrane region" description="Helical" evidence="6">
    <location>
        <begin position="47"/>
        <end position="66"/>
    </location>
</feature>
<dbReference type="GO" id="GO:0005886">
    <property type="term" value="C:plasma membrane"/>
    <property type="evidence" value="ECO:0007669"/>
    <property type="project" value="UniProtKB-SubCell"/>
</dbReference>
<accession>A0A0M2H8A4</accession>
<feature type="transmembrane region" description="Helical" evidence="6">
    <location>
        <begin position="378"/>
        <end position="396"/>
    </location>
</feature>
<reference evidence="8 9" key="1">
    <citation type="submission" date="2015-02" db="EMBL/GenBank/DDBJ databases">
        <title>Draft genome sequences of ten Microbacterium spp. with emphasis on heavy metal contaminated environments.</title>
        <authorList>
            <person name="Corretto E."/>
        </authorList>
    </citation>
    <scope>NUCLEOTIDE SEQUENCE [LARGE SCALE GENOMIC DNA]</scope>
    <source>
        <strain evidence="8 9">DSM 12510</strain>
    </source>
</reference>
<feature type="transmembrane region" description="Helical" evidence="6">
    <location>
        <begin position="291"/>
        <end position="312"/>
    </location>
</feature>
<organism evidence="8 9">
    <name type="scientific">Microbacterium terrae</name>
    <dbReference type="NCBI Taxonomy" id="69369"/>
    <lineage>
        <taxon>Bacteria</taxon>
        <taxon>Bacillati</taxon>
        <taxon>Actinomycetota</taxon>
        <taxon>Actinomycetes</taxon>
        <taxon>Micrococcales</taxon>
        <taxon>Microbacteriaceae</taxon>
        <taxon>Microbacterium</taxon>
    </lineage>
</organism>
<dbReference type="InterPro" id="IPR036259">
    <property type="entry name" value="MFS_trans_sf"/>
</dbReference>
<evidence type="ECO:0000259" key="7">
    <source>
        <dbReference type="PROSITE" id="PS50850"/>
    </source>
</evidence>
<feature type="transmembrane region" description="Helical" evidence="6">
    <location>
        <begin position="324"/>
        <end position="341"/>
    </location>
</feature>
<dbReference type="STRING" id="92835.RS81_01133"/>
<feature type="transmembrane region" description="Helical" evidence="6">
    <location>
        <begin position="238"/>
        <end position="262"/>
    </location>
</feature>
<feature type="domain" description="Major facilitator superfamily (MFS) profile" evidence="7">
    <location>
        <begin position="13"/>
        <end position="535"/>
    </location>
</feature>
<evidence type="ECO:0000313" key="9">
    <source>
        <dbReference type="Proteomes" id="UP000033956"/>
    </source>
</evidence>
<sequence length="551" mass="57629">MRRYCDRMGRWFVLLLLGVSQFVMVLDSTVMNVSISTVAEDLGTDISGMQAAITFYALTMAAFMLTGGKLGDKWGRSTAFRIGSVIYGIGSLTTALAPDLTVLLLGWSLVEGLGAVLVIPAIAALAAINYTGRERVIAFAALGAITGLAAAAGPLIGGLVTTYASWRYVFVAETVVMVLVLIVSGRIKDVPGNRALRIDLLSVVLSAAGMGLLVYGILQSKTWGWIVPLDPPVVGGVTIAPFGISPVAYLVLLGILVLWLFIRRQRHLEAAGRVPLLRVSLLRITALRSGLTMFMAQYFAIAALFFVVPVYLQTILGYDALQTGLKILPLSVGLIIFSMLGSRLSTVHAARHLGRIGQLTMAGGLALVFIAVQPDLAGWLFAAGMFVVGAGFGLLASQLGNVNMSAVTDDDTSEVGGLQGTFQNLGSSFGTAIVGSVFILMLTTGFAGAVAASPDVPDDVRADVVSAVETGAPIVSEQQAEQALTDAGVPAEHAAEIAQLYADTQLDSLRQALFLVFALTVLGALLSRGLPSTIAPTAEPKVTGAESGTTR</sequence>
<comment type="subcellular location">
    <subcellularLocation>
        <location evidence="1">Cell membrane</location>
        <topology evidence="1">Multi-pass membrane protein</topology>
    </subcellularLocation>
</comment>
<dbReference type="SUPFAM" id="SSF103473">
    <property type="entry name" value="MFS general substrate transporter"/>
    <property type="match status" value="1"/>
</dbReference>
<keyword evidence="3 6" id="KW-0812">Transmembrane</keyword>
<keyword evidence="5 6" id="KW-0472">Membrane</keyword>
<evidence type="ECO:0000256" key="3">
    <source>
        <dbReference type="ARBA" id="ARBA00022692"/>
    </source>
</evidence>
<feature type="transmembrane region" description="Helical" evidence="6">
    <location>
        <begin position="196"/>
        <end position="218"/>
    </location>
</feature>
<dbReference type="Gene3D" id="1.20.1250.20">
    <property type="entry name" value="MFS general substrate transporter like domains"/>
    <property type="match status" value="1"/>
</dbReference>
<evidence type="ECO:0000256" key="4">
    <source>
        <dbReference type="ARBA" id="ARBA00022989"/>
    </source>
</evidence>